<evidence type="ECO:0000256" key="2">
    <source>
        <dbReference type="ARBA" id="ARBA00022737"/>
    </source>
</evidence>
<reference evidence="7" key="1">
    <citation type="submission" date="2025-08" db="UniProtKB">
        <authorList>
            <consortium name="RefSeq"/>
        </authorList>
    </citation>
    <scope>IDENTIFICATION</scope>
</reference>
<dbReference type="SUPFAM" id="SSF50978">
    <property type="entry name" value="WD40 repeat-like"/>
    <property type="match status" value="1"/>
</dbReference>
<dbReference type="Gene3D" id="2.130.10.10">
    <property type="entry name" value="YVTN repeat-like/Quinoprotein amine dehydrogenase"/>
    <property type="match status" value="3"/>
</dbReference>
<evidence type="ECO:0000313" key="7">
    <source>
        <dbReference type="RefSeq" id="XP_065663617.1"/>
    </source>
</evidence>
<dbReference type="InterPro" id="IPR042410">
    <property type="entry name" value="WBSCR13"/>
</dbReference>
<evidence type="ECO:0000256" key="5">
    <source>
        <dbReference type="SAM" id="Phobius"/>
    </source>
</evidence>
<dbReference type="Pfam" id="PF00400">
    <property type="entry name" value="WD40"/>
    <property type="match status" value="4"/>
</dbReference>
<dbReference type="SMART" id="SM00320">
    <property type="entry name" value="WD40"/>
    <property type="match status" value="6"/>
</dbReference>
<name>A0ABM4CP44_HYDVU</name>
<feature type="compositionally biased region" description="Polar residues" evidence="4">
    <location>
        <begin position="51"/>
        <end position="64"/>
    </location>
</feature>
<dbReference type="Proteomes" id="UP001652625">
    <property type="component" value="Chromosome 10"/>
</dbReference>
<feature type="repeat" description="WD" evidence="3">
    <location>
        <begin position="198"/>
        <end position="232"/>
    </location>
</feature>
<organism evidence="6 7">
    <name type="scientific">Hydra vulgaris</name>
    <name type="common">Hydra</name>
    <name type="synonym">Hydra attenuata</name>
    <dbReference type="NCBI Taxonomy" id="6087"/>
    <lineage>
        <taxon>Eukaryota</taxon>
        <taxon>Metazoa</taxon>
        <taxon>Cnidaria</taxon>
        <taxon>Hydrozoa</taxon>
        <taxon>Hydroidolina</taxon>
        <taxon>Anthoathecata</taxon>
        <taxon>Aplanulata</taxon>
        <taxon>Hydridae</taxon>
        <taxon>Hydra</taxon>
    </lineage>
</organism>
<feature type="transmembrane region" description="Helical" evidence="5">
    <location>
        <begin position="12"/>
        <end position="31"/>
    </location>
</feature>
<feature type="repeat" description="WD" evidence="3">
    <location>
        <begin position="98"/>
        <end position="132"/>
    </location>
</feature>
<dbReference type="PANTHER" id="PTHR44321">
    <property type="entry name" value="TRANSDUCIN BETA-LIKE PROTEIN 2"/>
    <property type="match status" value="1"/>
</dbReference>
<dbReference type="InterPro" id="IPR036322">
    <property type="entry name" value="WD40_repeat_dom_sf"/>
</dbReference>
<evidence type="ECO:0000256" key="3">
    <source>
        <dbReference type="PROSITE-ProRule" id="PRU00221"/>
    </source>
</evidence>
<feature type="compositionally biased region" description="Basic and acidic residues" evidence="4">
    <location>
        <begin position="65"/>
        <end position="76"/>
    </location>
</feature>
<feature type="region of interest" description="Disordered" evidence="4">
    <location>
        <begin position="49"/>
        <end position="85"/>
    </location>
</feature>
<dbReference type="PROSITE" id="PS50294">
    <property type="entry name" value="WD_REPEATS_REGION"/>
    <property type="match status" value="3"/>
</dbReference>
<protein>
    <submittedName>
        <fullName evidence="7">Transducin beta-like protein 2 isoform X2</fullName>
    </submittedName>
</protein>
<proteinExistence type="predicted"/>
<keyword evidence="5" id="KW-1133">Transmembrane helix</keyword>
<keyword evidence="1 3" id="KW-0853">WD repeat</keyword>
<gene>
    <name evidence="7" type="primary">LOC100202247</name>
</gene>
<evidence type="ECO:0000256" key="1">
    <source>
        <dbReference type="ARBA" id="ARBA00022574"/>
    </source>
</evidence>
<dbReference type="GeneID" id="100202247"/>
<dbReference type="RefSeq" id="XP_065663617.1">
    <property type="nucleotide sequence ID" value="XM_065807545.1"/>
</dbReference>
<evidence type="ECO:0000313" key="6">
    <source>
        <dbReference type="Proteomes" id="UP001652625"/>
    </source>
</evidence>
<dbReference type="InterPro" id="IPR015943">
    <property type="entry name" value="WD40/YVTN_repeat-like_dom_sf"/>
</dbReference>
<feature type="repeat" description="WD" evidence="3">
    <location>
        <begin position="381"/>
        <end position="413"/>
    </location>
</feature>
<keyword evidence="2" id="KW-0677">Repeat</keyword>
<evidence type="ECO:0000256" key="4">
    <source>
        <dbReference type="SAM" id="MobiDB-lite"/>
    </source>
</evidence>
<feature type="repeat" description="WD" evidence="3">
    <location>
        <begin position="289"/>
        <end position="323"/>
    </location>
</feature>
<dbReference type="InterPro" id="IPR001680">
    <property type="entry name" value="WD40_rpt"/>
</dbReference>
<keyword evidence="5" id="KW-0472">Membrane</keyword>
<dbReference type="PROSITE" id="PS00678">
    <property type="entry name" value="WD_REPEATS_1"/>
    <property type="match status" value="1"/>
</dbReference>
<keyword evidence="6" id="KW-1185">Reference proteome</keyword>
<accession>A0ABM4CP44</accession>
<dbReference type="PANTHER" id="PTHR44321:SF1">
    <property type="entry name" value="TRANSDUCIN BETA-LIKE PROTEIN 2"/>
    <property type="match status" value="1"/>
</dbReference>
<dbReference type="PROSITE" id="PS50082">
    <property type="entry name" value="WD_REPEATS_2"/>
    <property type="match status" value="4"/>
</dbReference>
<sequence length="459" mass="51467">MDIEVGAALLPNILISIVFLAIGVVSYVVFFKKPDESHLKKIDVNKKVNNHSENGENMSKSNVQLEKKKVSKEPSKKNSANSSGKEINHLHPYLITSLKGHTSSVLGLDFSSNGKYLLSCSEDRTVRLWTVKDFFSKDHKYTRVNVEFDHASSVSMSPDSRAFIVSLAVEQTIRVFKIHKKKENGNSVMNVTHEYDFPKVHKTEIINAAISSNGKFIMSAGKDTQIIIWSLKGDVYEKIDTRLVYNTNADILPCGNLIAACGFTSDVKLWQIVFDKTGSFSQVLKALELKGHSAGVLSFSFSNDSKRAATVSKDGTWKIWDIDVNYLKGQDAYLLNTGQFKHVEHPALIALSHDYYTISIATYMSIYMYNAKSGNMEEEIESAHKGHITALRWHADSRQLVSAGGTDRVIKVWHNPVGAHAFLSDLKEKLPKTKSDVVKERIQKQIEETEFYIATLKTN</sequence>
<keyword evidence="5" id="KW-0812">Transmembrane</keyword>
<dbReference type="InterPro" id="IPR019775">
    <property type="entry name" value="WD40_repeat_CS"/>
</dbReference>